<evidence type="ECO:0000256" key="2">
    <source>
        <dbReference type="ARBA" id="ARBA00004514"/>
    </source>
</evidence>
<feature type="compositionally biased region" description="Polar residues" evidence="12">
    <location>
        <begin position="998"/>
        <end position="1009"/>
    </location>
</feature>
<feature type="compositionally biased region" description="Pro residues" evidence="12">
    <location>
        <begin position="1013"/>
        <end position="1027"/>
    </location>
</feature>
<evidence type="ECO:0000256" key="9">
    <source>
        <dbReference type="ARBA" id="ARBA00023186"/>
    </source>
</evidence>
<evidence type="ECO:0000256" key="12">
    <source>
        <dbReference type="SAM" id="MobiDB-lite"/>
    </source>
</evidence>
<feature type="compositionally biased region" description="Pro residues" evidence="12">
    <location>
        <begin position="230"/>
        <end position="239"/>
    </location>
</feature>
<keyword evidence="7" id="KW-0053">Apoptosis</keyword>
<dbReference type="PROSITE" id="PS50053">
    <property type="entry name" value="UBIQUITIN_2"/>
    <property type="match status" value="1"/>
</dbReference>
<feature type="compositionally biased region" description="Pro residues" evidence="12">
    <location>
        <begin position="921"/>
        <end position="968"/>
    </location>
</feature>
<feature type="region of interest" description="Disordered" evidence="12">
    <location>
        <begin position="527"/>
        <end position="616"/>
    </location>
</feature>
<evidence type="ECO:0000256" key="5">
    <source>
        <dbReference type="ARBA" id="ARBA00022490"/>
    </source>
</evidence>
<keyword evidence="15" id="KW-1185">Reference proteome</keyword>
<dbReference type="InterPro" id="IPR029071">
    <property type="entry name" value="Ubiquitin-like_domsf"/>
</dbReference>
<keyword evidence="10" id="KW-0539">Nucleus</keyword>
<dbReference type="InterPro" id="IPR021925">
    <property type="entry name" value="BAG6"/>
</dbReference>
<keyword evidence="4" id="KW-0813">Transport</keyword>
<evidence type="ECO:0000256" key="4">
    <source>
        <dbReference type="ARBA" id="ARBA00022448"/>
    </source>
</evidence>
<protein>
    <recommendedName>
        <fullName evidence="11">BCL2-associated athanogene 6</fullName>
    </recommendedName>
</protein>
<feature type="region of interest" description="Disordered" evidence="12">
    <location>
        <begin position="657"/>
        <end position="699"/>
    </location>
</feature>
<evidence type="ECO:0000256" key="7">
    <source>
        <dbReference type="ARBA" id="ARBA00022703"/>
    </source>
</evidence>
<dbReference type="InterPro" id="IPR000626">
    <property type="entry name" value="Ubiquitin-like_dom"/>
</dbReference>
<evidence type="ECO:0000313" key="14">
    <source>
        <dbReference type="Ensembl" id="ENSANIP00000012222.1"/>
    </source>
</evidence>
<proteinExistence type="predicted"/>
<evidence type="ECO:0000259" key="13">
    <source>
        <dbReference type="PROSITE" id="PS50053"/>
    </source>
</evidence>
<name>A0A8B9N005_9AVES</name>
<dbReference type="FunFam" id="3.10.20.90:FF:000041">
    <property type="entry name" value="large proline-rich protein BAG6 isoform X1"/>
    <property type="match status" value="1"/>
</dbReference>
<organism evidence="14 15">
    <name type="scientific">Accipiter nisus</name>
    <name type="common">Eurasian sparrowhawk</name>
    <dbReference type="NCBI Taxonomy" id="211598"/>
    <lineage>
        <taxon>Eukaryota</taxon>
        <taxon>Metazoa</taxon>
        <taxon>Chordata</taxon>
        <taxon>Craniata</taxon>
        <taxon>Vertebrata</taxon>
        <taxon>Euteleostomi</taxon>
        <taxon>Archelosauria</taxon>
        <taxon>Archosauria</taxon>
        <taxon>Dinosauria</taxon>
        <taxon>Saurischia</taxon>
        <taxon>Theropoda</taxon>
        <taxon>Coelurosauria</taxon>
        <taxon>Aves</taxon>
        <taxon>Neognathae</taxon>
        <taxon>Neoaves</taxon>
        <taxon>Telluraves</taxon>
        <taxon>Accipitrimorphae</taxon>
        <taxon>Accipitriformes</taxon>
        <taxon>Accipitridae</taxon>
        <taxon>Accipitrinae</taxon>
        <taxon>Accipiter</taxon>
    </lineage>
</organism>
<evidence type="ECO:0000256" key="10">
    <source>
        <dbReference type="ARBA" id="ARBA00023242"/>
    </source>
</evidence>
<dbReference type="GO" id="GO:0071818">
    <property type="term" value="C:BAT3 complex"/>
    <property type="evidence" value="ECO:0007669"/>
    <property type="project" value="TreeGrafter"/>
</dbReference>
<dbReference type="CDD" id="cd01809">
    <property type="entry name" value="Ubl_BAG6"/>
    <property type="match status" value="1"/>
</dbReference>
<dbReference type="PANTHER" id="PTHR15204">
    <property type="entry name" value="LARGE PROLINE-RICH PROTEIN BAG6"/>
    <property type="match status" value="1"/>
</dbReference>
<dbReference type="GO" id="GO:0036503">
    <property type="term" value="P:ERAD pathway"/>
    <property type="evidence" value="ECO:0007669"/>
    <property type="project" value="TreeGrafter"/>
</dbReference>
<dbReference type="PANTHER" id="PTHR15204:SF0">
    <property type="entry name" value="LARGE PROLINE-RICH PROTEIN BAG6"/>
    <property type="match status" value="1"/>
</dbReference>
<dbReference type="GO" id="GO:0005576">
    <property type="term" value="C:extracellular region"/>
    <property type="evidence" value="ECO:0007669"/>
    <property type="project" value="UniProtKB-SubCell"/>
</dbReference>
<feature type="compositionally biased region" description="Low complexity" evidence="12">
    <location>
        <begin position="592"/>
        <end position="616"/>
    </location>
</feature>
<feature type="domain" description="Ubiquitin-like" evidence="13">
    <location>
        <begin position="18"/>
        <end position="78"/>
    </location>
</feature>
<dbReference type="GO" id="GO:0005634">
    <property type="term" value="C:nucleus"/>
    <property type="evidence" value="ECO:0007669"/>
    <property type="project" value="UniProtKB-SubCell"/>
</dbReference>
<dbReference type="GO" id="GO:0006325">
    <property type="term" value="P:chromatin organization"/>
    <property type="evidence" value="ECO:0007669"/>
    <property type="project" value="UniProtKB-KW"/>
</dbReference>
<feature type="region of interest" description="Disordered" evidence="12">
    <location>
        <begin position="180"/>
        <end position="246"/>
    </location>
</feature>
<dbReference type="GO" id="GO:0031593">
    <property type="term" value="F:polyubiquitin modification-dependent protein binding"/>
    <property type="evidence" value="ECO:0007669"/>
    <property type="project" value="TreeGrafter"/>
</dbReference>
<keyword evidence="8" id="KW-0156">Chromatin regulator</keyword>
<dbReference type="Gene3D" id="3.10.20.90">
    <property type="entry name" value="Phosphatidylinositol 3-kinase Catalytic Subunit, Chain A, domain 1"/>
    <property type="match status" value="1"/>
</dbReference>
<dbReference type="SMART" id="SM00213">
    <property type="entry name" value="UBQ"/>
    <property type="match status" value="1"/>
</dbReference>
<dbReference type="Ensembl" id="ENSANIT00000012646.1">
    <property type="protein sequence ID" value="ENSANIP00000012222.1"/>
    <property type="gene ID" value="ENSANIG00000008153.1"/>
</dbReference>
<dbReference type="Pfam" id="PF00240">
    <property type="entry name" value="ubiquitin"/>
    <property type="match status" value="1"/>
</dbReference>
<keyword evidence="9" id="KW-0143">Chaperone</keyword>
<feature type="compositionally biased region" description="Pro residues" evidence="12">
    <location>
        <begin position="566"/>
        <end position="580"/>
    </location>
</feature>
<evidence type="ECO:0000256" key="6">
    <source>
        <dbReference type="ARBA" id="ARBA00022525"/>
    </source>
</evidence>
<evidence type="ECO:0000256" key="3">
    <source>
        <dbReference type="ARBA" id="ARBA00004550"/>
    </source>
</evidence>
<dbReference type="GO" id="GO:0051787">
    <property type="term" value="F:misfolded protein binding"/>
    <property type="evidence" value="ECO:0007669"/>
    <property type="project" value="TreeGrafter"/>
</dbReference>
<dbReference type="Proteomes" id="UP000694541">
    <property type="component" value="Unplaced"/>
</dbReference>
<dbReference type="Pfam" id="PF12057">
    <property type="entry name" value="BAG6"/>
    <property type="match status" value="1"/>
</dbReference>
<feature type="compositionally biased region" description="Pro residues" evidence="12">
    <location>
        <begin position="663"/>
        <end position="683"/>
    </location>
</feature>
<dbReference type="GO" id="GO:0006915">
    <property type="term" value="P:apoptotic process"/>
    <property type="evidence" value="ECO:0007669"/>
    <property type="project" value="UniProtKB-KW"/>
</dbReference>
<dbReference type="SUPFAM" id="SSF54236">
    <property type="entry name" value="Ubiquitin-like"/>
    <property type="match status" value="1"/>
</dbReference>
<feature type="region of interest" description="Disordered" evidence="12">
    <location>
        <begin position="912"/>
        <end position="1027"/>
    </location>
</feature>
<feature type="compositionally biased region" description="Pro residues" evidence="12">
    <location>
        <begin position="193"/>
        <end position="210"/>
    </location>
</feature>
<dbReference type="AlphaFoldDB" id="A0A8B9N005"/>
<comment type="subcellular location">
    <subcellularLocation>
        <location evidence="2">Cytoplasm</location>
        <location evidence="2">Cytosol</location>
    </subcellularLocation>
    <subcellularLocation>
        <location evidence="1">Nucleus</location>
    </subcellularLocation>
    <subcellularLocation>
        <location evidence="3">Secreted</location>
        <location evidence="3">Extracellular exosome</location>
    </subcellularLocation>
</comment>
<evidence type="ECO:0000256" key="11">
    <source>
        <dbReference type="ARBA" id="ARBA00030033"/>
    </source>
</evidence>
<feature type="compositionally biased region" description="Low complexity" evidence="12">
    <location>
        <begin position="89"/>
        <end position="108"/>
    </location>
</feature>
<evidence type="ECO:0000256" key="8">
    <source>
        <dbReference type="ARBA" id="ARBA00022853"/>
    </source>
</evidence>
<sequence length="1027" mass="105674">TEPPGSSSAPAAMAEERLEVLVKTLDSQTRSFQVEPEISVREFKERIAGAVSIAAEKQRLIYQGRVLQDDKKLKEYNVGGKVIHLVERAPPQAQSPSSGGPSGLGSSSTPHNGGGPRGPGHDRNANSYVMVGTFNLPIDGSSVDVHINMDQGPVQSEPRMRLLVAQHMLRDIQGILNRLEGSSGARSPGQAEGPPPPLPEEPPAEPPATPPEERMEASEPAATGSEEPTQPGPEPPPAPEGAVNHPSPAELVEVLGELRRLEGRLEPFRQRYQEILGSAASADYNNNTEGREEAQRLVNLVGEGQRLLGNALVALSELRCNLGGPPPRPLHLARPLPHYGPPMLLQQAAIPIQINVGTTVTMTGNGARGPAPPGPAESPPGPPPAPPAAPGDPPEGLPPPTGPPQPSGPPGAQPGPPRVIRISHQTVEPVVMMHMNIQGESGTPQAPQTTSRTPGSAALIPSHCVCVVPLHRLRLAGGRGSSRPPRARFGDLAGLVGWGGGTGVRYRGSGATGGVVGGELGDVGWVLWGRGGLQPPDTPPSPPPAQGGSSTATPAPPPVSSSSGTPPTPPTAATPPPAAPSPTAGGAPGGPVPSASAPPTTSSSPSPPVGGAEEPPLAQLLGGLLGAGPAPAVAVAMPGVPAFLQGVADFLQVDSAAPASDAAPPPSPPPPPEGSPPSPPPPSAGGARPGGPPEALPPEFFTSVVQGVLSSMLGSLGAPPPGPPESIAAFLQRLSGSPGFLEGGGQGPDGFFGALLALICQHLSMVDVVLLLHGRCQPLQRLQPLLRRCFRQRYLGGREPTDANVRAATHTLITGLEDFIRESFAGVRVAEGVDITRTNVEFLQEQFNRIALHVLRCTDGSFGPRLLELCNRGLFECLALNLHCLRGERAALGALISDRIVSLGGGEMATPAPPGTLLACPDPPLPSPPPPHDVRSPPPQVTPPRSPASPCNPAPEAPPPHVTPPPVSKPQLLMKNPAPPGRNPTSRQLCPLPRVTTPPVQKTLPTTPQWVMPRPPVTPTLPGPSPR</sequence>
<feature type="region of interest" description="Disordered" evidence="12">
    <location>
        <begin position="361"/>
        <end position="419"/>
    </location>
</feature>
<feature type="region of interest" description="Disordered" evidence="12">
    <location>
        <begin position="88"/>
        <end position="126"/>
    </location>
</feature>
<accession>A0A8B9N005</accession>
<feature type="compositionally biased region" description="Pro residues" evidence="12">
    <location>
        <begin position="370"/>
        <end position="417"/>
    </location>
</feature>
<evidence type="ECO:0000256" key="1">
    <source>
        <dbReference type="ARBA" id="ARBA00004123"/>
    </source>
</evidence>
<feature type="compositionally biased region" description="Pro residues" evidence="12">
    <location>
        <begin position="536"/>
        <end position="545"/>
    </location>
</feature>
<evidence type="ECO:0000313" key="15">
    <source>
        <dbReference type="Proteomes" id="UP000694541"/>
    </source>
</evidence>
<keyword evidence="5" id="KW-0963">Cytoplasm</keyword>
<keyword evidence="6" id="KW-0964">Secreted</keyword>
<reference evidence="14" key="1">
    <citation type="submission" date="2025-08" db="UniProtKB">
        <authorList>
            <consortium name="Ensembl"/>
        </authorList>
    </citation>
    <scope>IDENTIFICATION</scope>
</reference>
<reference evidence="14" key="2">
    <citation type="submission" date="2025-09" db="UniProtKB">
        <authorList>
            <consortium name="Ensembl"/>
        </authorList>
    </citation>
    <scope>IDENTIFICATION</scope>
</reference>